<dbReference type="Proteomes" id="UP001242811">
    <property type="component" value="Unassembled WGS sequence"/>
</dbReference>
<dbReference type="PANTHER" id="PTHR34580">
    <property type="match status" value="1"/>
</dbReference>
<keyword evidence="4" id="KW-1185">Reference proteome</keyword>
<keyword evidence="3" id="KW-0238">DNA-binding</keyword>
<comment type="caution">
    <text evidence="3">The sequence shown here is derived from an EMBL/GenBank/DDBJ whole genome shotgun (WGS) entry which is preliminary data.</text>
</comment>
<proteinExistence type="predicted"/>
<evidence type="ECO:0000259" key="1">
    <source>
        <dbReference type="Pfam" id="PF08279"/>
    </source>
</evidence>
<dbReference type="GO" id="GO:0003677">
    <property type="term" value="F:DNA binding"/>
    <property type="evidence" value="ECO:0007669"/>
    <property type="project" value="UniProtKB-KW"/>
</dbReference>
<dbReference type="PANTHER" id="PTHR34580:SF3">
    <property type="entry name" value="PROTEIN PAFB"/>
    <property type="match status" value="1"/>
</dbReference>
<protein>
    <submittedName>
        <fullName evidence="3">DNA-binding transcriptional regulator YafY</fullName>
    </submittedName>
</protein>
<organism evidence="3 4">
    <name type="scientific">Paenibacillus brasilensis</name>
    <dbReference type="NCBI Taxonomy" id="128574"/>
    <lineage>
        <taxon>Bacteria</taxon>
        <taxon>Bacillati</taxon>
        <taxon>Bacillota</taxon>
        <taxon>Bacilli</taxon>
        <taxon>Bacillales</taxon>
        <taxon>Paenibacillaceae</taxon>
        <taxon>Paenibacillus</taxon>
    </lineage>
</organism>
<dbReference type="InterPro" id="IPR013196">
    <property type="entry name" value="HTH_11"/>
</dbReference>
<dbReference type="PROSITE" id="PS52050">
    <property type="entry name" value="WYL"/>
    <property type="match status" value="1"/>
</dbReference>
<name>A0ABU0KUU3_9BACL</name>
<dbReference type="InterPro" id="IPR026881">
    <property type="entry name" value="WYL_dom"/>
</dbReference>
<dbReference type="SUPFAM" id="SSF46785">
    <property type="entry name" value="Winged helix' DNA-binding domain"/>
    <property type="match status" value="1"/>
</dbReference>
<dbReference type="InterPro" id="IPR036390">
    <property type="entry name" value="WH_DNA-bd_sf"/>
</dbReference>
<dbReference type="InterPro" id="IPR036388">
    <property type="entry name" value="WH-like_DNA-bd_sf"/>
</dbReference>
<dbReference type="InterPro" id="IPR051534">
    <property type="entry name" value="CBASS_pafABC_assoc_protein"/>
</dbReference>
<evidence type="ECO:0000313" key="3">
    <source>
        <dbReference type="EMBL" id="MDQ0493206.1"/>
    </source>
</evidence>
<dbReference type="PIRSF" id="PIRSF016838">
    <property type="entry name" value="PafC"/>
    <property type="match status" value="1"/>
</dbReference>
<feature type="domain" description="Helix-turn-helix type 11" evidence="1">
    <location>
        <begin position="8"/>
        <end position="59"/>
    </location>
</feature>
<dbReference type="Gene3D" id="1.10.10.10">
    <property type="entry name" value="Winged helix-like DNA-binding domain superfamily/Winged helix DNA-binding domain"/>
    <property type="match status" value="1"/>
</dbReference>
<sequence length="318" mass="36421">MSKADHMLSILWMLKQRKRTAGELAEVLEISVRSVYRYIDALCVSGVPVIADSGPGGGYCLPDHFVEAPLFFDAEEQKALVQAAAFVRGTGYPYVQALDRALDKLKRYSNDQQMERMESHKRGIETLYTSNAAITEILQELESGIANGDTLEMEYRKGNEKTVSSRFIDPYGLVLWKGQWYCIGYCHYRQEIRSFRVDRITRLRCSGASFIRPDDFSARDFLLQSLVPAREQERALIAVVIESSEVILNDLCGHWLFGHTLEQRQEGWARFLLDESSLFTYVPYFLLPYGKSLHIREPAALKQRLVVVASEMARHYEN</sequence>
<accession>A0ABU0KUU3</accession>
<dbReference type="RefSeq" id="WP_025718521.1">
    <property type="nucleotide sequence ID" value="NZ_CP045298.1"/>
</dbReference>
<dbReference type="Pfam" id="PF08279">
    <property type="entry name" value="HTH_11"/>
    <property type="match status" value="1"/>
</dbReference>
<evidence type="ECO:0000313" key="4">
    <source>
        <dbReference type="Proteomes" id="UP001242811"/>
    </source>
</evidence>
<dbReference type="Pfam" id="PF13280">
    <property type="entry name" value="WYL"/>
    <property type="match status" value="1"/>
</dbReference>
<gene>
    <name evidence="3" type="ORF">QOZ95_001364</name>
</gene>
<dbReference type="InterPro" id="IPR028349">
    <property type="entry name" value="PafC-like"/>
</dbReference>
<dbReference type="EMBL" id="JAUSWA010000006">
    <property type="protein sequence ID" value="MDQ0493206.1"/>
    <property type="molecule type" value="Genomic_DNA"/>
</dbReference>
<feature type="domain" description="WYL" evidence="2">
    <location>
        <begin position="136"/>
        <end position="204"/>
    </location>
</feature>
<evidence type="ECO:0000259" key="2">
    <source>
        <dbReference type="Pfam" id="PF13280"/>
    </source>
</evidence>
<reference evidence="3 4" key="1">
    <citation type="submission" date="2023-07" db="EMBL/GenBank/DDBJ databases">
        <title>Genomic Encyclopedia of Type Strains, Phase IV (KMG-IV): sequencing the most valuable type-strain genomes for metagenomic binning, comparative biology and taxonomic classification.</title>
        <authorList>
            <person name="Goeker M."/>
        </authorList>
    </citation>
    <scope>NUCLEOTIDE SEQUENCE [LARGE SCALE GENOMIC DNA]</scope>
    <source>
        <strain evidence="3 4">DSM 14914</strain>
    </source>
</reference>